<comment type="caution">
    <text evidence="11">The sequence shown here is derived from an EMBL/GenBank/DDBJ whole genome shotgun (WGS) entry which is preliminary data.</text>
</comment>
<dbReference type="InterPro" id="IPR003439">
    <property type="entry name" value="ABC_transporter-like_ATP-bd"/>
</dbReference>
<dbReference type="PANTHER" id="PTHR42711:SF5">
    <property type="entry name" value="ABC TRANSPORTER ATP-BINDING PROTEIN NATA"/>
    <property type="match status" value="1"/>
</dbReference>
<dbReference type="PROSITE" id="PS50893">
    <property type="entry name" value="ABC_TRANSPORTER_2"/>
    <property type="match status" value="1"/>
</dbReference>
<evidence type="ECO:0000256" key="6">
    <source>
        <dbReference type="ARBA" id="ARBA00022741"/>
    </source>
</evidence>
<feature type="domain" description="ABC transporter" evidence="10">
    <location>
        <begin position="31"/>
        <end position="256"/>
    </location>
</feature>
<keyword evidence="8" id="KW-1278">Translocase</keyword>
<evidence type="ECO:0000256" key="9">
    <source>
        <dbReference type="ARBA" id="ARBA00023136"/>
    </source>
</evidence>
<keyword evidence="6" id="KW-0547">Nucleotide-binding</keyword>
<keyword evidence="7 11" id="KW-0067">ATP-binding</keyword>
<protein>
    <submittedName>
        <fullName evidence="11">ABC transporter ATP-binding protein</fullName>
    </submittedName>
</protein>
<dbReference type="AlphaFoldDB" id="A0A419ESI9"/>
<gene>
    <name evidence="11" type="ORF">C4532_15960</name>
</gene>
<keyword evidence="5" id="KW-1003">Cell membrane</keyword>
<dbReference type="EMBL" id="QZKI01000114">
    <property type="protein sequence ID" value="RJP66564.1"/>
    <property type="molecule type" value="Genomic_DNA"/>
</dbReference>
<dbReference type="SMART" id="SM00382">
    <property type="entry name" value="AAA"/>
    <property type="match status" value="1"/>
</dbReference>
<evidence type="ECO:0000256" key="5">
    <source>
        <dbReference type="ARBA" id="ARBA00022475"/>
    </source>
</evidence>
<dbReference type="PANTHER" id="PTHR42711">
    <property type="entry name" value="ABC TRANSPORTER ATP-BINDING PROTEIN"/>
    <property type="match status" value="1"/>
</dbReference>
<dbReference type="Pfam" id="PF00005">
    <property type="entry name" value="ABC_tran"/>
    <property type="match status" value="1"/>
</dbReference>
<keyword evidence="4" id="KW-0536">Nodulation</keyword>
<dbReference type="PROSITE" id="PS00211">
    <property type="entry name" value="ABC_TRANSPORTER_1"/>
    <property type="match status" value="1"/>
</dbReference>
<evidence type="ECO:0000256" key="7">
    <source>
        <dbReference type="ARBA" id="ARBA00022840"/>
    </source>
</evidence>
<dbReference type="SUPFAM" id="SSF52540">
    <property type="entry name" value="P-loop containing nucleoside triphosphate hydrolases"/>
    <property type="match status" value="1"/>
</dbReference>
<evidence type="ECO:0000313" key="12">
    <source>
        <dbReference type="Proteomes" id="UP000285961"/>
    </source>
</evidence>
<dbReference type="InterPro" id="IPR003593">
    <property type="entry name" value="AAA+_ATPase"/>
</dbReference>
<organism evidence="11 12">
    <name type="scientific">Candidatus Abyssobacteria bacterium SURF_17</name>
    <dbReference type="NCBI Taxonomy" id="2093361"/>
    <lineage>
        <taxon>Bacteria</taxon>
        <taxon>Pseudomonadati</taxon>
        <taxon>Candidatus Hydrogenedentota</taxon>
        <taxon>Candidatus Abyssobacteria</taxon>
    </lineage>
</organism>
<keyword evidence="9" id="KW-0472">Membrane</keyword>
<dbReference type="GO" id="GO:0005886">
    <property type="term" value="C:plasma membrane"/>
    <property type="evidence" value="ECO:0007669"/>
    <property type="project" value="UniProtKB-SubCell"/>
</dbReference>
<name>A0A419ESI9_9BACT</name>
<evidence type="ECO:0000256" key="8">
    <source>
        <dbReference type="ARBA" id="ARBA00022967"/>
    </source>
</evidence>
<reference evidence="11 12" key="1">
    <citation type="journal article" date="2017" name="ISME J.">
        <title>Energy and carbon metabolisms in a deep terrestrial subsurface fluid microbial community.</title>
        <authorList>
            <person name="Momper L."/>
            <person name="Jungbluth S.P."/>
            <person name="Lee M.D."/>
            <person name="Amend J.P."/>
        </authorList>
    </citation>
    <scope>NUCLEOTIDE SEQUENCE [LARGE SCALE GENOMIC DNA]</scope>
    <source>
        <strain evidence="11">SURF_17</strain>
    </source>
</reference>
<dbReference type="FunFam" id="3.40.50.300:FF:000589">
    <property type="entry name" value="ABC transporter, ATP-binding subunit"/>
    <property type="match status" value="1"/>
</dbReference>
<dbReference type="Proteomes" id="UP000285961">
    <property type="component" value="Unassembled WGS sequence"/>
</dbReference>
<dbReference type="InterPro" id="IPR050763">
    <property type="entry name" value="ABC_transporter_ATP-binding"/>
</dbReference>
<evidence type="ECO:0000256" key="3">
    <source>
        <dbReference type="ARBA" id="ARBA00022448"/>
    </source>
</evidence>
<proteinExistence type="inferred from homology"/>
<dbReference type="CDD" id="cd03230">
    <property type="entry name" value="ABC_DR_subfamily_A"/>
    <property type="match status" value="1"/>
</dbReference>
<evidence type="ECO:0000256" key="2">
    <source>
        <dbReference type="ARBA" id="ARBA00005417"/>
    </source>
</evidence>
<keyword evidence="3" id="KW-0813">Transport</keyword>
<dbReference type="GO" id="GO:0016887">
    <property type="term" value="F:ATP hydrolysis activity"/>
    <property type="evidence" value="ECO:0007669"/>
    <property type="project" value="InterPro"/>
</dbReference>
<evidence type="ECO:0000256" key="1">
    <source>
        <dbReference type="ARBA" id="ARBA00004236"/>
    </source>
</evidence>
<accession>A0A419ESI9</accession>
<dbReference type="Gene3D" id="3.40.50.300">
    <property type="entry name" value="P-loop containing nucleotide triphosphate hydrolases"/>
    <property type="match status" value="1"/>
</dbReference>
<evidence type="ECO:0000313" key="11">
    <source>
        <dbReference type="EMBL" id="RJP66564.1"/>
    </source>
</evidence>
<sequence>MLEYGDHKHLAHCLSTETGQRVGPSMSEHALIVRNLTKSYGSVRAVDGISFAIRRGAIFCLVGPNGAGKTTTMEMIEGLKQPDSGEIVLLDMRLPQELGRAKQMIGVQLQTTGLFERLTAGELVNLFRSFYARPVPAADVLKAVSLETKSDQLVSQLSGGQQQRLAVALALVNDPELLFLDEPTAGLDPQARREVWRLIQSMKQREKTVFMTTHYMDEAEKLSDEVAIIDYGKIIAHDAPRNLVAGLNKANVIEFSTDSDVTDNQFSGLRSVSAATVLNKNVVLYTTDVKECLVDVLNLSQSLSFEIKDMQFRNPSLEDVFIELTGRMLRE</sequence>
<comment type="subcellular location">
    <subcellularLocation>
        <location evidence="1">Cell membrane</location>
    </subcellularLocation>
</comment>
<evidence type="ECO:0000256" key="4">
    <source>
        <dbReference type="ARBA" id="ARBA00022458"/>
    </source>
</evidence>
<dbReference type="GO" id="GO:0005524">
    <property type="term" value="F:ATP binding"/>
    <property type="evidence" value="ECO:0007669"/>
    <property type="project" value="UniProtKB-KW"/>
</dbReference>
<dbReference type="InterPro" id="IPR017871">
    <property type="entry name" value="ABC_transporter-like_CS"/>
</dbReference>
<comment type="similarity">
    <text evidence="2">Belongs to the ABC transporter superfamily.</text>
</comment>
<dbReference type="InterPro" id="IPR027417">
    <property type="entry name" value="P-loop_NTPase"/>
</dbReference>
<evidence type="ECO:0000259" key="10">
    <source>
        <dbReference type="PROSITE" id="PS50893"/>
    </source>
</evidence>